<evidence type="ECO:0000313" key="4">
    <source>
        <dbReference type="Proteomes" id="UP000014174"/>
    </source>
</evidence>
<dbReference type="InterPro" id="IPR012338">
    <property type="entry name" value="Beta-lactam/transpept-like"/>
</dbReference>
<dbReference type="GO" id="GO:0006508">
    <property type="term" value="P:proteolysis"/>
    <property type="evidence" value="ECO:0007669"/>
    <property type="project" value="InterPro"/>
</dbReference>
<proteinExistence type="inferred from homology"/>
<dbReference type="Pfam" id="PF02113">
    <property type="entry name" value="Peptidase_S13"/>
    <property type="match status" value="1"/>
</dbReference>
<evidence type="ECO:0000256" key="1">
    <source>
        <dbReference type="ARBA" id="ARBA00006096"/>
    </source>
</evidence>
<dbReference type="InterPro" id="IPR000667">
    <property type="entry name" value="Peptidase_S13"/>
</dbReference>
<dbReference type="GO" id="GO:0009002">
    <property type="term" value="F:serine-type D-Ala-D-Ala carboxypeptidase activity"/>
    <property type="evidence" value="ECO:0007669"/>
    <property type="project" value="UniProtKB-EC"/>
</dbReference>
<dbReference type="STRING" id="1150600.ADIARSV_1301"/>
<dbReference type="AlphaFoldDB" id="R9GUE7"/>
<name>R9GUE7_9SPHI</name>
<dbReference type="Gene3D" id="3.40.710.10">
    <property type="entry name" value="DD-peptidase/beta-lactamase superfamily"/>
    <property type="match status" value="2"/>
</dbReference>
<dbReference type="EC" id="3.4.16.4" evidence="3"/>
<keyword evidence="3" id="KW-0121">Carboxypeptidase</keyword>
<sequence>MLQRSNKSMNRRTTIIIIMLLICTLAATSCRVQQVSKSKIRNLINHSSINADHFTGFALYDIEKKKMVYDLNGDKYFTPASNTKLFTFYTALNMLGDSIPGLRYITKGDSLIFWGTGDPSFLHTTLKSTKVYELLKNSKQKLYYSSGNYSGNFYGMGWPYGDFDAYYQAEIGALPIEDNVAVLSADAKGKLQISPSFLKIYLKADSSFHPKSFTVERDLTNNTFRYPLGNVPPDYKQEIPWKTSDELTLALLQDTLKKPLELISVNMPETASTLYSSLSDSVYKRMLWPSDNFIAEQLLLVCSSTLPGPLSTGKVIEYSKKNFLNDLPQEPQWADGSGLSRHDLFTPFTMVALLQKIWNKVGDENRLLGMLPAGGVSGTLKSAYKTDNGKAFVWAKTGSLSNNHNQSGYLVTRKGKKFIFSYMNNNFTRPTAEIRAEMVRIMTEIHNQF</sequence>
<keyword evidence="4" id="KW-1185">Reference proteome</keyword>
<dbReference type="EMBL" id="AQPN01000049">
    <property type="protein sequence ID" value="EOR95482.1"/>
    <property type="molecule type" value="Genomic_DNA"/>
</dbReference>
<keyword evidence="3" id="KW-0645">Protease</keyword>
<dbReference type="eggNOG" id="COG2027">
    <property type="taxonomic scope" value="Bacteria"/>
</dbReference>
<comment type="similarity">
    <text evidence="1">Belongs to the peptidase S13 family.</text>
</comment>
<organism evidence="3 4">
    <name type="scientific">Arcticibacter svalbardensis MN12-7</name>
    <dbReference type="NCBI Taxonomy" id="1150600"/>
    <lineage>
        <taxon>Bacteria</taxon>
        <taxon>Pseudomonadati</taxon>
        <taxon>Bacteroidota</taxon>
        <taxon>Sphingobacteriia</taxon>
        <taxon>Sphingobacteriales</taxon>
        <taxon>Sphingobacteriaceae</taxon>
        <taxon>Arcticibacter</taxon>
    </lineage>
</organism>
<protein>
    <submittedName>
        <fullName evidence="3">D-alanyl-D-alanine carboxypeptidase</fullName>
        <ecNumber evidence="3">3.4.16.4</ecNumber>
    </submittedName>
</protein>
<evidence type="ECO:0000313" key="3">
    <source>
        <dbReference type="EMBL" id="EOR95482.1"/>
    </source>
</evidence>
<dbReference type="PROSITE" id="PS51257">
    <property type="entry name" value="PROKAR_LIPOPROTEIN"/>
    <property type="match status" value="1"/>
</dbReference>
<evidence type="ECO:0000256" key="2">
    <source>
        <dbReference type="ARBA" id="ARBA00022801"/>
    </source>
</evidence>
<gene>
    <name evidence="3" type="ORF">ADIARSV_1301</name>
</gene>
<dbReference type="PANTHER" id="PTHR30023:SF0">
    <property type="entry name" value="PENICILLIN-SENSITIVE CARBOXYPEPTIDASE A"/>
    <property type="match status" value="1"/>
</dbReference>
<reference evidence="3 4" key="1">
    <citation type="journal article" date="2013" name="Genome Announc.">
        <title>Draft Genome Sequence of Arcticibacter svalbardensis Strain MN12-7T, a Member of the Family Sphingobacteriaceae Isolated from an Arctic Soil Sample.</title>
        <authorList>
            <person name="Shivaji S."/>
            <person name="Ara S."/>
            <person name="Prasad S."/>
            <person name="Manasa B.P."/>
            <person name="Begum Z."/>
            <person name="Singh A."/>
            <person name="Kumar Pinnaka A."/>
        </authorList>
    </citation>
    <scope>NUCLEOTIDE SEQUENCE [LARGE SCALE GENOMIC DNA]</scope>
    <source>
        <strain evidence="3 4">MN12-7</strain>
    </source>
</reference>
<dbReference type="PRINTS" id="PR00922">
    <property type="entry name" value="DADACBPTASE3"/>
</dbReference>
<keyword evidence="2 3" id="KW-0378">Hydrolase</keyword>
<dbReference type="GO" id="GO:0000270">
    <property type="term" value="P:peptidoglycan metabolic process"/>
    <property type="evidence" value="ECO:0007669"/>
    <property type="project" value="TreeGrafter"/>
</dbReference>
<dbReference type="PATRIC" id="fig|1150600.3.peg.1278"/>
<dbReference type="PANTHER" id="PTHR30023">
    <property type="entry name" value="D-ALANYL-D-ALANINE CARBOXYPEPTIDASE"/>
    <property type="match status" value="1"/>
</dbReference>
<accession>R9GUE7</accession>
<dbReference type="Proteomes" id="UP000014174">
    <property type="component" value="Unassembled WGS sequence"/>
</dbReference>
<dbReference type="OrthoDB" id="9802627at2"/>
<dbReference type="SUPFAM" id="SSF56601">
    <property type="entry name" value="beta-lactamase/transpeptidase-like"/>
    <property type="match status" value="1"/>
</dbReference>
<comment type="caution">
    <text evidence="3">The sequence shown here is derived from an EMBL/GenBank/DDBJ whole genome shotgun (WGS) entry which is preliminary data.</text>
</comment>